<evidence type="ECO:0000313" key="15">
    <source>
        <dbReference type="EMBL" id="CCA24717.1"/>
    </source>
</evidence>
<protein>
    <recommendedName>
        <fullName evidence="5 14">Inositol oxygenase</fullName>
        <ecNumber evidence="4 14">1.13.99.1</ecNumber>
    </recommendedName>
    <alternativeName>
        <fullName evidence="10 14">Myo-inositol oxygenase</fullName>
    </alternativeName>
</protein>
<proteinExistence type="inferred from homology"/>
<evidence type="ECO:0000256" key="6">
    <source>
        <dbReference type="ARBA" id="ARBA00022490"/>
    </source>
</evidence>
<feature type="binding site" evidence="12">
    <location>
        <position position="126"/>
    </location>
    <ligand>
        <name>substrate</name>
    </ligand>
</feature>
<dbReference type="AlphaFoldDB" id="F0WTM5"/>
<dbReference type="GO" id="GO:0005506">
    <property type="term" value="F:iron ion binding"/>
    <property type="evidence" value="ECO:0007669"/>
    <property type="project" value="InterPro"/>
</dbReference>
<dbReference type="InterPro" id="IPR007828">
    <property type="entry name" value="Inositol_oxygenase"/>
</dbReference>
<feature type="binding site" evidence="13">
    <location>
        <position position="123"/>
    </location>
    <ligand>
        <name>Fe cation</name>
        <dbReference type="ChEBI" id="CHEBI:24875"/>
        <label>1</label>
    </ligand>
</feature>
<evidence type="ECO:0000256" key="3">
    <source>
        <dbReference type="ARBA" id="ARBA00005286"/>
    </source>
</evidence>
<keyword evidence="6 14" id="KW-0963">Cytoplasm</keyword>
<comment type="subcellular location">
    <subcellularLocation>
        <location evidence="1 14">Cytoplasm</location>
    </subcellularLocation>
</comment>
<feature type="binding site" evidence="13">
    <location>
        <position position="122"/>
    </location>
    <ligand>
        <name>Fe cation</name>
        <dbReference type="ChEBI" id="CHEBI:24875"/>
        <label>1</label>
    </ligand>
</feature>
<dbReference type="PANTHER" id="PTHR12588:SF0">
    <property type="entry name" value="INOSITOL OXYGENASE"/>
    <property type="match status" value="1"/>
</dbReference>
<evidence type="ECO:0000256" key="8">
    <source>
        <dbReference type="ARBA" id="ARBA00023002"/>
    </source>
</evidence>
<feature type="binding site" evidence="12">
    <location>
        <position position="29"/>
    </location>
    <ligand>
        <name>substrate</name>
    </ligand>
</feature>
<dbReference type="SUPFAM" id="SSF109604">
    <property type="entry name" value="HD-domain/PDEase-like"/>
    <property type="match status" value="1"/>
</dbReference>
<evidence type="ECO:0000256" key="12">
    <source>
        <dbReference type="PIRSR" id="PIRSR607828-1"/>
    </source>
</evidence>
<evidence type="ECO:0000256" key="9">
    <source>
        <dbReference type="ARBA" id="ARBA00023004"/>
    </source>
</evidence>
<sequence>MDALEKETLKLVFSAKDKADLGKNAEEFRNYEDSCRQAIVKRHYKLMRQHQTMDFHSSMKAKYGRFENAKMTVWEALKALEGYVDSSDPDSSLTNLEHTLQTAEGIRAAGHPDWFQLVGLLHDMGKIQYLWGTKDVGQQGTANGDQWALGGDTWVLGCRIPDSVVFSEYNALNPDMENDEYCSRYGIYSPGCGMANLKFTWGHDEYMYQMLMHNKTSIPEEGLAMIRYHSCYAWHKEKEYQHLMSEGDDDLMDWVLEFNKFDLYTKADIRPNVQELWHYYQSLIDKYLPSELCW</sequence>
<evidence type="ECO:0000256" key="5">
    <source>
        <dbReference type="ARBA" id="ARBA00019269"/>
    </source>
</evidence>
<dbReference type="HOGENOM" id="CLU_050259_1_0_1"/>
<feature type="binding site" evidence="12">
    <location>
        <begin position="229"/>
        <end position="230"/>
    </location>
    <ligand>
        <name>substrate</name>
    </ligand>
</feature>
<dbReference type="UniPathway" id="UPA00111">
    <property type="reaction ID" value="UER00527"/>
</dbReference>
<keyword evidence="7 13" id="KW-0479">Metal-binding</keyword>
<evidence type="ECO:0000256" key="4">
    <source>
        <dbReference type="ARBA" id="ARBA00011919"/>
    </source>
</evidence>
<dbReference type="Gene3D" id="1.10.3210.10">
    <property type="entry name" value="Hypothetical protein af1432"/>
    <property type="match status" value="1"/>
</dbReference>
<name>F0WTM5_9STRA</name>
<keyword evidence="9 13" id="KW-0408">Iron</keyword>
<reference evidence="15" key="2">
    <citation type="submission" date="2011-02" db="EMBL/GenBank/DDBJ databases">
        <authorList>
            <person name="MacLean D."/>
        </authorList>
    </citation>
    <scope>NUCLEOTIDE SEQUENCE</scope>
</reference>
<dbReference type="PANTHER" id="PTHR12588">
    <property type="entry name" value="MYOINOSITOL OXYGENASE"/>
    <property type="match status" value="1"/>
</dbReference>
<keyword evidence="8 14" id="KW-0560">Oxidoreductase</keyword>
<feature type="binding site" evidence="13">
    <location>
        <position position="229"/>
    </location>
    <ligand>
        <name>Fe cation</name>
        <dbReference type="ChEBI" id="CHEBI:24875"/>
        <label>1</label>
    </ligand>
</feature>
<evidence type="ECO:0000256" key="10">
    <source>
        <dbReference type="ARBA" id="ARBA00029668"/>
    </source>
</evidence>
<dbReference type="GO" id="GO:0019310">
    <property type="term" value="P:inositol catabolic process"/>
    <property type="evidence" value="ECO:0007669"/>
    <property type="project" value="UniProtKB-UniRule"/>
</dbReference>
<feature type="binding site" evidence="13">
    <location>
        <position position="262"/>
    </location>
    <ligand>
        <name>Fe cation</name>
        <dbReference type="ChEBI" id="CHEBI:24875"/>
        <label>1</label>
    </ligand>
</feature>
<gene>
    <name evidence="15" type="primary">AlNc14C254G9702</name>
    <name evidence="15" type="ORF">ALNC14_108610</name>
</gene>
<feature type="binding site" evidence="13">
    <location>
        <position position="203"/>
    </location>
    <ligand>
        <name>Fe cation</name>
        <dbReference type="ChEBI" id="CHEBI:24875"/>
        <label>1</label>
    </ligand>
</feature>
<evidence type="ECO:0000256" key="11">
    <source>
        <dbReference type="ARBA" id="ARBA00048271"/>
    </source>
</evidence>
<evidence type="ECO:0000256" key="7">
    <source>
        <dbReference type="ARBA" id="ARBA00022723"/>
    </source>
</evidence>
<comment type="catalytic activity">
    <reaction evidence="11 14">
        <text>myo-inositol + O2 = D-glucuronate + H2O + H(+)</text>
        <dbReference type="Rhea" id="RHEA:23696"/>
        <dbReference type="ChEBI" id="CHEBI:15377"/>
        <dbReference type="ChEBI" id="CHEBI:15378"/>
        <dbReference type="ChEBI" id="CHEBI:15379"/>
        <dbReference type="ChEBI" id="CHEBI:17268"/>
        <dbReference type="ChEBI" id="CHEBI:58720"/>
        <dbReference type="EC" id="1.13.99.1"/>
    </reaction>
</comment>
<feature type="binding site" evidence="12">
    <location>
        <begin position="85"/>
        <end position="87"/>
    </location>
    <ligand>
        <name>substrate</name>
    </ligand>
</feature>
<feature type="binding site" evidence="12">
    <location>
        <begin position="151"/>
        <end position="152"/>
    </location>
    <ligand>
        <name>substrate</name>
    </ligand>
</feature>
<dbReference type="EC" id="1.13.99.1" evidence="4 14"/>
<comment type="cofactor">
    <cofactor evidence="13 14">
        <name>Fe cation</name>
        <dbReference type="ChEBI" id="CHEBI:24875"/>
    </cofactor>
    <text evidence="13 14">Binds 2 iron ions per subunit.</text>
</comment>
<dbReference type="GO" id="GO:0005737">
    <property type="term" value="C:cytoplasm"/>
    <property type="evidence" value="ECO:0007669"/>
    <property type="project" value="UniProtKB-SubCell"/>
</dbReference>
<comment type="similarity">
    <text evidence="3 14">Belongs to the myo-inositol oxygenase family.</text>
</comment>
<comment type="pathway">
    <text evidence="2 14">Polyol metabolism; myo-inositol degradation into D-glucuronate; D-glucuronate from myo-inositol: step 1/1.</text>
</comment>
<reference evidence="15" key="1">
    <citation type="journal article" date="2011" name="PLoS Biol.">
        <title>Gene gain and loss during evolution of obligate parasitism in the white rust pathogen of Arabidopsis thaliana.</title>
        <authorList>
            <person name="Kemen E."/>
            <person name="Gardiner A."/>
            <person name="Schultz-Larsen T."/>
            <person name="Kemen A.C."/>
            <person name="Balmuth A.L."/>
            <person name="Robert-Seilaniantz A."/>
            <person name="Bailey K."/>
            <person name="Holub E."/>
            <person name="Studholme D.J."/>
            <person name="Maclean D."/>
            <person name="Jones J.D."/>
        </authorList>
    </citation>
    <scope>NUCLEOTIDE SEQUENCE</scope>
</reference>
<evidence type="ECO:0000256" key="2">
    <source>
        <dbReference type="ARBA" id="ARBA00005167"/>
    </source>
</evidence>
<evidence type="ECO:0000256" key="13">
    <source>
        <dbReference type="PIRSR" id="PIRSR607828-2"/>
    </source>
</evidence>
<dbReference type="GO" id="GO:0050113">
    <property type="term" value="F:inositol oxygenase activity"/>
    <property type="evidence" value="ECO:0007669"/>
    <property type="project" value="UniProtKB-UniRule"/>
</dbReference>
<organism evidence="15">
    <name type="scientific">Albugo laibachii Nc14</name>
    <dbReference type="NCBI Taxonomy" id="890382"/>
    <lineage>
        <taxon>Eukaryota</taxon>
        <taxon>Sar</taxon>
        <taxon>Stramenopiles</taxon>
        <taxon>Oomycota</taxon>
        <taxon>Peronosporomycetes</taxon>
        <taxon>Albuginales</taxon>
        <taxon>Albuginaceae</taxon>
        <taxon>Albugo</taxon>
    </lineage>
</organism>
<evidence type="ECO:0000256" key="1">
    <source>
        <dbReference type="ARBA" id="ARBA00004496"/>
    </source>
</evidence>
<feature type="binding site" evidence="13">
    <location>
        <position position="98"/>
    </location>
    <ligand>
        <name>Fe cation</name>
        <dbReference type="ChEBI" id="CHEBI:24875"/>
        <label>1</label>
    </ligand>
</feature>
<dbReference type="Pfam" id="PF05153">
    <property type="entry name" value="MIOX"/>
    <property type="match status" value="1"/>
</dbReference>
<accession>F0WTM5</accession>
<evidence type="ECO:0000256" key="14">
    <source>
        <dbReference type="RuleBase" id="RU367039"/>
    </source>
</evidence>
<dbReference type="EMBL" id="FR824299">
    <property type="protein sequence ID" value="CCA24717.1"/>
    <property type="molecule type" value="Genomic_DNA"/>
</dbReference>